<keyword evidence="3" id="KW-1185">Reference proteome</keyword>
<feature type="region of interest" description="Disordered" evidence="1">
    <location>
        <begin position="235"/>
        <end position="289"/>
    </location>
</feature>
<dbReference type="PATRIC" id="fig|1263870.3.peg.38"/>
<feature type="compositionally biased region" description="Polar residues" evidence="1">
    <location>
        <begin position="237"/>
        <end position="254"/>
    </location>
</feature>
<name>M5UB24_9BACT</name>
<protein>
    <submittedName>
        <fullName evidence="2">Putative secreted protein</fullName>
    </submittedName>
</protein>
<accession>M5UB24</accession>
<dbReference type="PROSITE" id="PS51257">
    <property type="entry name" value="PROKAR_LIPOPROTEIN"/>
    <property type="match status" value="1"/>
</dbReference>
<reference evidence="2 3" key="1">
    <citation type="journal article" date="2013" name="Mar. Genomics">
        <title>Expression of sulfatases in Rhodopirellula baltica and the diversity of sulfatases in the genus Rhodopirellula.</title>
        <authorList>
            <person name="Wegner C.E."/>
            <person name="Richter-Heitmann T."/>
            <person name="Klindworth A."/>
            <person name="Klockow C."/>
            <person name="Richter M."/>
            <person name="Achstetter T."/>
            <person name="Glockner F.O."/>
            <person name="Harder J."/>
        </authorList>
    </citation>
    <scope>NUCLEOTIDE SEQUENCE [LARGE SCALE GENOMIC DNA]</scope>
    <source>
        <strain evidence="2 3">SM41</strain>
    </source>
</reference>
<gene>
    <name evidence="2" type="ORF">RSSM_00031</name>
</gene>
<organism evidence="2 3">
    <name type="scientific">Rhodopirellula sallentina SM41</name>
    <dbReference type="NCBI Taxonomy" id="1263870"/>
    <lineage>
        <taxon>Bacteria</taxon>
        <taxon>Pseudomonadati</taxon>
        <taxon>Planctomycetota</taxon>
        <taxon>Planctomycetia</taxon>
        <taxon>Pirellulales</taxon>
        <taxon>Pirellulaceae</taxon>
        <taxon>Rhodopirellula</taxon>
    </lineage>
</organism>
<feature type="compositionally biased region" description="Polar residues" evidence="1">
    <location>
        <begin position="271"/>
        <end position="285"/>
    </location>
</feature>
<evidence type="ECO:0000256" key="1">
    <source>
        <dbReference type="SAM" id="MobiDB-lite"/>
    </source>
</evidence>
<dbReference type="AlphaFoldDB" id="M5UB24"/>
<evidence type="ECO:0000313" key="3">
    <source>
        <dbReference type="Proteomes" id="UP000011885"/>
    </source>
</evidence>
<proteinExistence type="predicted"/>
<comment type="caution">
    <text evidence="2">The sequence shown here is derived from an EMBL/GenBank/DDBJ whole genome shotgun (WGS) entry which is preliminary data.</text>
</comment>
<sequence length="305" mass="32576">MKRLALGLALGVTASGFAGCTMWSGLQMKLNNNECIDDFMISHRNKVMATRAWLRIRHCYRGHRYAKDLRAGFIAGYLEVATGGSGCTPTVVSPQYWGWRHQSGNGQAAVNAWFEGFPLGVKAAEEDGIGHYNMIRLNAVPHMTSNMTGTAAPTPAVPAPMPMQAGLPAGIVLEEGETLVPGKVTLEDIDADPSENISPAPKVDAIEVIPGAAEPTPDVPQLKDDPFLDELGRRPVKQSTTELSFSDSGATSEASLEVDANPAMELVPVSSPMSMPTETSAVNDPSQEEIDMVIEEIFGKPSPNS</sequence>
<dbReference type="EMBL" id="ANOH01000003">
    <property type="protein sequence ID" value="EMI58504.1"/>
    <property type="molecule type" value="Genomic_DNA"/>
</dbReference>
<evidence type="ECO:0000313" key="2">
    <source>
        <dbReference type="EMBL" id="EMI58504.1"/>
    </source>
</evidence>
<dbReference type="Proteomes" id="UP000011885">
    <property type="component" value="Unassembled WGS sequence"/>
</dbReference>